<evidence type="ECO:0000313" key="1">
    <source>
        <dbReference type="EMBL" id="EAR15148.1"/>
    </source>
</evidence>
<sequence>MGKNSKNPQGLLPFFQESFPKVIDNLKVLPGGLYRLTASECQISYN</sequence>
<dbReference type="STRING" id="313596.RB2501_12497"/>
<gene>
    <name evidence="1" type="ordered locus">RB2501_12497</name>
</gene>
<dbReference type="AlphaFoldDB" id="A4CNA6"/>
<evidence type="ECO:0000313" key="2">
    <source>
        <dbReference type="Proteomes" id="UP000009049"/>
    </source>
</evidence>
<reference evidence="1 2" key="1">
    <citation type="journal article" date="2009" name="J. Bacteriol.">
        <title>Complete genome sequence of Robiginitalea biformata HTCC2501.</title>
        <authorList>
            <person name="Oh H.M."/>
            <person name="Giovannoni S.J."/>
            <person name="Lee K."/>
            <person name="Ferriera S."/>
            <person name="Johnson J."/>
            <person name="Cho J.C."/>
        </authorList>
    </citation>
    <scope>NUCLEOTIDE SEQUENCE [LARGE SCALE GENOMIC DNA]</scope>
    <source>
        <strain evidence="2">ATCC BAA-864 / HTCC2501 / KCTC 12146</strain>
    </source>
</reference>
<dbReference type="HOGENOM" id="CLU_3188469_0_0_10"/>
<keyword evidence="2" id="KW-1185">Reference proteome</keyword>
<proteinExistence type="predicted"/>
<keyword evidence="1" id="KW-0808">Transferase</keyword>
<accession>A4CNA6</accession>
<protein>
    <submittedName>
        <fullName evidence="1">Bifunctional GMP synthase/glutamine amidotransferase protein</fullName>
    </submittedName>
</protein>
<dbReference type="KEGG" id="rbi:RB2501_12497"/>
<dbReference type="GO" id="GO:0016740">
    <property type="term" value="F:transferase activity"/>
    <property type="evidence" value="ECO:0007669"/>
    <property type="project" value="UniProtKB-KW"/>
</dbReference>
<dbReference type="Proteomes" id="UP000009049">
    <property type="component" value="Chromosome"/>
</dbReference>
<organism evidence="1 2">
    <name type="scientific">Robiginitalea biformata (strain ATCC BAA-864 / DSM 15991 / KCTC 12146 / HTCC2501)</name>
    <dbReference type="NCBI Taxonomy" id="313596"/>
    <lineage>
        <taxon>Bacteria</taxon>
        <taxon>Pseudomonadati</taxon>
        <taxon>Bacteroidota</taxon>
        <taxon>Flavobacteriia</taxon>
        <taxon>Flavobacteriales</taxon>
        <taxon>Flavobacteriaceae</taxon>
        <taxon>Robiginitalea</taxon>
    </lineage>
</organism>
<dbReference type="EMBL" id="CP001712">
    <property type="protein sequence ID" value="EAR15148.1"/>
    <property type="molecule type" value="Genomic_DNA"/>
</dbReference>
<name>A4CNA6_ROBBH</name>
<keyword evidence="1" id="KW-0315">Glutamine amidotransferase</keyword>